<feature type="domain" description="Gfo/Idh/MocA-like oxidoreductase N-terminal" evidence="3">
    <location>
        <begin position="13"/>
        <end position="129"/>
    </location>
</feature>
<evidence type="ECO:0000256" key="1">
    <source>
        <dbReference type="ARBA" id="ARBA00023002"/>
    </source>
</evidence>
<sequence length="380" mass="40898">MVRMAREETRQGLRVAVVGLEFGRQFVPIYRDHPLVSTVFVADPRDAVRDAVAARCAVAGAYRSLDEVLANPEIDAVHIVTGFADRTAHTVAALDAGKHVACAVPMALSFEDIARIVAARARAGTTYMMMETAVYTREYLFVEDLLRSGALGTINYAKGAHHQDMTNWPAYWMGLPPMHYATHAIAPILRLLDAPAQRVGAVGGGALAAEHRGAGGNRFAVESALVQVAGRDAVVELVRSLFQVAHPASESFSVFGDRQGFEWPQRDGREPLLHTLEAPTAARGRRVTTRSVRAPDRADLLPEPIRRYTRPDPEAGPGALIRHGGHGGSHPHLVHEFVTSIVEKRPPAVDHTRAANWTAVGIAAHMSALGGGTPVGVPAF</sequence>
<dbReference type="Gene3D" id="3.40.50.720">
    <property type="entry name" value="NAD(P)-binding Rossmann-like Domain"/>
    <property type="match status" value="1"/>
</dbReference>
<dbReference type="Gene3D" id="3.30.360.10">
    <property type="entry name" value="Dihydrodipicolinate Reductase, domain 2"/>
    <property type="match status" value="1"/>
</dbReference>
<proteinExistence type="predicted"/>
<dbReference type="KEGG" id="pfla:Pflav_044010"/>
<evidence type="ECO:0000313" key="4">
    <source>
        <dbReference type="EMBL" id="BCB77991.1"/>
    </source>
</evidence>
<dbReference type="GO" id="GO:0016491">
    <property type="term" value="F:oxidoreductase activity"/>
    <property type="evidence" value="ECO:0007669"/>
    <property type="project" value="UniProtKB-KW"/>
</dbReference>
<reference evidence="4 5" key="1">
    <citation type="submission" date="2020-03" db="EMBL/GenBank/DDBJ databases">
        <title>Whole genome shotgun sequence of Phytohabitans flavus NBRC 107702.</title>
        <authorList>
            <person name="Komaki H."/>
            <person name="Tamura T."/>
        </authorList>
    </citation>
    <scope>NUCLEOTIDE SEQUENCE [LARGE SCALE GENOMIC DNA]</scope>
    <source>
        <strain evidence="4 5">NBRC 107702</strain>
    </source>
</reference>
<dbReference type="Pfam" id="PF01408">
    <property type="entry name" value="GFO_IDH_MocA"/>
    <property type="match status" value="1"/>
</dbReference>
<dbReference type="PANTHER" id="PTHR43818">
    <property type="entry name" value="BCDNA.GH03377"/>
    <property type="match status" value="1"/>
</dbReference>
<keyword evidence="5" id="KW-1185">Reference proteome</keyword>
<evidence type="ECO:0000313" key="5">
    <source>
        <dbReference type="Proteomes" id="UP000502508"/>
    </source>
</evidence>
<dbReference type="PANTHER" id="PTHR43818:SF11">
    <property type="entry name" value="BCDNA.GH03377"/>
    <property type="match status" value="1"/>
</dbReference>
<name>A0A6F8XW76_9ACTN</name>
<dbReference type="AlphaFoldDB" id="A0A6F8XW76"/>
<dbReference type="InterPro" id="IPR050463">
    <property type="entry name" value="Gfo/Idh/MocA_oxidrdct_glycsds"/>
</dbReference>
<reference evidence="4 5" key="2">
    <citation type="submission" date="2020-03" db="EMBL/GenBank/DDBJ databases">
        <authorList>
            <person name="Ichikawa N."/>
            <person name="Kimura A."/>
            <person name="Kitahashi Y."/>
            <person name="Uohara A."/>
        </authorList>
    </citation>
    <scope>NUCLEOTIDE SEQUENCE [LARGE SCALE GENOMIC DNA]</scope>
    <source>
        <strain evidence="4 5">NBRC 107702</strain>
    </source>
</reference>
<protein>
    <submittedName>
        <fullName evidence="4">Oxidoreductase</fullName>
    </submittedName>
</protein>
<evidence type="ECO:0000256" key="2">
    <source>
        <dbReference type="SAM" id="MobiDB-lite"/>
    </source>
</evidence>
<feature type="region of interest" description="Disordered" evidence="2">
    <location>
        <begin position="306"/>
        <end position="329"/>
    </location>
</feature>
<dbReference type="SUPFAM" id="SSF55347">
    <property type="entry name" value="Glyceraldehyde-3-phosphate dehydrogenase-like, C-terminal domain"/>
    <property type="match status" value="1"/>
</dbReference>
<dbReference type="GO" id="GO:0000166">
    <property type="term" value="F:nucleotide binding"/>
    <property type="evidence" value="ECO:0007669"/>
    <property type="project" value="InterPro"/>
</dbReference>
<dbReference type="EMBL" id="AP022870">
    <property type="protein sequence ID" value="BCB77991.1"/>
    <property type="molecule type" value="Genomic_DNA"/>
</dbReference>
<gene>
    <name evidence="4" type="ORF">Pflav_044010</name>
</gene>
<organism evidence="4 5">
    <name type="scientific">Phytohabitans flavus</name>
    <dbReference type="NCBI Taxonomy" id="1076124"/>
    <lineage>
        <taxon>Bacteria</taxon>
        <taxon>Bacillati</taxon>
        <taxon>Actinomycetota</taxon>
        <taxon>Actinomycetes</taxon>
        <taxon>Micromonosporales</taxon>
        <taxon>Micromonosporaceae</taxon>
    </lineage>
</organism>
<dbReference type="Proteomes" id="UP000502508">
    <property type="component" value="Chromosome"/>
</dbReference>
<keyword evidence="1" id="KW-0560">Oxidoreductase</keyword>
<dbReference type="SUPFAM" id="SSF51735">
    <property type="entry name" value="NAD(P)-binding Rossmann-fold domains"/>
    <property type="match status" value="1"/>
</dbReference>
<dbReference type="InterPro" id="IPR036291">
    <property type="entry name" value="NAD(P)-bd_dom_sf"/>
</dbReference>
<dbReference type="InterPro" id="IPR000683">
    <property type="entry name" value="Gfo/Idh/MocA-like_OxRdtase_N"/>
</dbReference>
<evidence type="ECO:0000259" key="3">
    <source>
        <dbReference type="Pfam" id="PF01408"/>
    </source>
</evidence>
<accession>A0A6F8XW76</accession>